<evidence type="ECO:0000313" key="2">
    <source>
        <dbReference type="Proteomes" id="UP000314294"/>
    </source>
</evidence>
<name>A0A4Z2IXL2_9TELE</name>
<gene>
    <name evidence="1" type="ORF">EYF80_006970</name>
</gene>
<accession>A0A4Z2IXL2</accession>
<proteinExistence type="predicted"/>
<sequence>MIWSIPGADHCAPLRISSSWKKTSTRPHGRSPVLPNEVQDHAAQILAQSQTPSTAMWKASTFLPNHHV</sequence>
<protein>
    <submittedName>
        <fullName evidence="1">Uncharacterized protein</fullName>
    </submittedName>
</protein>
<comment type="caution">
    <text evidence="1">The sequence shown here is derived from an EMBL/GenBank/DDBJ whole genome shotgun (WGS) entry which is preliminary data.</text>
</comment>
<evidence type="ECO:0000313" key="1">
    <source>
        <dbReference type="EMBL" id="TNN82729.1"/>
    </source>
</evidence>
<organism evidence="1 2">
    <name type="scientific">Liparis tanakae</name>
    <name type="common">Tanaka's snailfish</name>
    <dbReference type="NCBI Taxonomy" id="230148"/>
    <lineage>
        <taxon>Eukaryota</taxon>
        <taxon>Metazoa</taxon>
        <taxon>Chordata</taxon>
        <taxon>Craniata</taxon>
        <taxon>Vertebrata</taxon>
        <taxon>Euteleostomi</taxon>
        <taxon>Actinopterygii</taxon>
        <taxon>Neopterygii</taxon>
        <taxon>Teleostei</taxon>
        <taxon>Neoteleostei</taxon>
        <taxon>Acanthomorphata</taxon>
        <taxon>Eupercaria</taxon>
        <taxon>Perciformes</taxon>
        <taxon>Cottioidei</taxon>
        <taxon>Cottales</taxon>
        <taxon>Liparidae</taxon>
        <taxon>Liparis</taxon>
    </lineage>
</organism>
<dbReference type="EMBL" id="SRLO01000037">
    <property type="protein sequence ID" value="TNN82729.1"/>
    <property type="molecule type" value="Genomic_DNA"/>
</dbReference>
<dbReference type="Proteomes" id="UP000314294">
    <property type="component" value="Unassembled WGS sequence"/>
</dbReference>
<reference evidence="1 2" key="1">
    <citation type="submission" date="2019-03" db="EMBL/GenBank/DDBJ databases">
        <title>First draft genome of Liparis tanakae, snailfish: a comprehensive survey of snailfish specific genes.</title>
        <authorList>
            <person name="Kim W."/>
            <person name="Song I."/>
            <person name="Jeong J.-H."/>
            <person name="Kim D."/>
            <person name="Kim S."/>
            <person name="Ryu S."/>
            <person name="Song J.Y."/>
            <person name="Lee S.K."/>
        </authorList>
    </citation>
    <scope>NUCLEOTIDE SEQUENCE [LARGE SCALE GENOMIC DNA]</scope>
    <source>
        <tissue evidence="1">Muscle</tissue>
    </source>
</reference>
<dbReference type="AlphaFoldDB" id="A0A4Z2IXL2"/>
<keyword evidence="2" id="KW-1185">Reference proteome</keyword>